<sequence>MRRRTGLVELVHEEGPALFTFLLAAGFEGPERISDGIAYHRMGLHIEIGHHGGREPELGTVVVRGDRRQSLADLYTAAGCGPAQDVPSNAHSPALVRTRLRQQAAALQRLLPTLLPGEAVGGGG</sequence>
<reference evidence="1 2" key="1">
    <citation type="submission" date="2018-09" db="EMBL/GenBank/DDBJ databases">
        <title>Isolation, diversity and antifungal activity of actinobacteria from wheat.</title>
        <authorList>
            <person name="Han C."/>
        </authorList>
    </citation>
    <scope>NUCLEOTIDE SEQUENCE [LARGE SCALE GENOMIC DNA]</scope>
    <source>
        <strain evidence="1 2">NEAU-YY265</strain>
    </source>
</reference>
<gene>
    <name evidence="1" type="ORF">DY240_30905</name>
</gene>
<dbReference type="EMBL" id="QUAL01000440">
    <property type="protein sequence ID" value="RIQ10910.1"/>
    <property type="molecule type" value="Genomic_DNA"/>
</dbReference>
<dbReference type="AlphaFoldDB" id="A0A418KG09"/>
<comment type="caution">
    <text evidence="1">The sequence shown here is derived from an EMBL/GenBank/DDBJ whole genome shotgun (WGS) entry which is preliminary data.</text>
</comment>
<dbReference type="Proteomes" id="UP000284057">
    <property type="component" value="Unassembled WGS sequence"/>
</dbReference>
<accession>A0A418KG09</accession>
<dbReference type="RefSeq" id="WP_119663480.1">
    <property type="nucleotide sequence ID" value="NZ_QUAL01000440.1"/>
</dbReference>
<protein>
    <submittedName>
        <fullName evidence="1">Uncharacterized protein</fullName>
    </submittedName>
</protein>
<evidence type="ECO:0000313" key="1">
    <source>
        <dbReference type="EMBL" id="RIQ10910.1"/>
    </source>
</evidence>
<evidence type="ECO:0000313" key="2">
    <source>
        <dbReference type="Proteomes" id="UP000284057"/>
    </source>
</evidence>
<dbReference type="OrthoDB" id="4216958at2"/>
<proteinExistence type="predicted"/>
<organism evidence="1 2">
    <name type="scientific">Jiangella rhizosphaerae</name>
    <dbReference type="NCBI Taxonomy" id="2293569"/>
    <lineage>
        <taxon>Bacteria</taxon>
        <taxon>Bacillati</taxon>
        <taxon>Actinomycetota</taxon>
        <taxon>Actinomycetes</taxon>
        <taxon>Jiangellales</taxon>
        <taxon>Jiangellaceae</taxon>
        <taxon>Jiangella</taxon>
    </lineage>
</organism>
<name>A0A418KG09_9ACTN</name>
<keyword evidence="2" id="KW-1185">Reference proteome</keyword>